<dbReference type="Proteomes" id="UP000030700">
    <property type="component" value="Unassembled WGS sequence"/>
</dbReference>
<evidence type="ECO:0000313" key="1">
    <source>
        <dbReference type="EMBL" id="GAK51108.1"/>
    </source>
</evidence>
<dbReference type="AlphaFoldDB" id="A0A0S6VXP8"/>
<protein>
    <recommendedName>
        <fullName evidence="3">Phosphate-selective porin O and P</fullName>
    </recommendedName>
</protein>
<name>A0A0S6VXP8_9BACT</name>
<gene>
    <name evidence="1" type="ORF">U14_02350</name>
</gene>
<accession>A0A0S6VXP8</accession>
<dbReference type="EMBL" id="DF820456">
    <property type="protein sequence ID" value="GAK51108.1"/>
    <property type="molecule type" value="Genomic_DNA"/>
</dbReference>
<evidence type="ECO:0008006" key="3">
    <source>
        <dbReference type="Google" id="ProtNLM"/>
    </source>
</evidence>
<dbReference type="STRING" id="1499966.U14_02350"/>
<dbReference type="HOGENOM" id="CLU_638834_0_0_0"/>
<evidence type="ECO:0000313" key="2">
    <source>
        <dbReference type="Proteomes" id="UP000030700"/>
    </source>
</evidence>
<keyword evidence="2" id="KW-1185">Reference proteome</keyword>
<proteinExistence type="predicted"/>
<sequence>MRFLVETHSRQLNAMKFSELFAFSMLSIFTVCAGISRQSAAQLTSEVEIELHSAAWLRNDNSRLNPENSIQDLDAGEAFIEAHLSVSDEFNDAQTMRWLLKTYGLYATLTDSSGNRKNVTRIDEAFIDWKGGDWFVNIGKRRVNWGHAMAFNPVNVIVPPRDPRNPEQTTEGQPVLWGSYGWNSGSLNLYYTRDFDQNWESDLNRWGARLNIVEGEFDGSFYYFDGEPYRDGRDYERLFGVSFSANLLAGATLYAEAAGTRHNYRNYYDANGLAAQHDHVTVQAVIGSYILIDPESVLSFWNGDANVIVEAYYNGSGYSEKERKQYFEALARAFQRGDSTVLEDYELTGMNQFYALATYRNSFKERYAFELTGLLAQDWSVSAQAQIEYALSDYIKLTAITRHNQGSDDSEFGNAPIANTIECQLEINF</sequence>
<organism evidence="1">
    <name type="scientific">Candidatus Moduliflexus flocculans</name>
    <dbReference type="NCBI Taxonomy" id="1499966"/>
    <lineage>
        <taxon>Bacteria</taxon>
        <taxon>Candidatus Moduliflexota</taxon>
        <taxon>Candidatus Moduliflexia</taxon>
        <taxon>Candidatus Moduliflexales</taxon>
        <taxon>Candidatus Moduliflexaceae</taxon>
    </lineage>
</organism>
<reference evidence="1" key="1">
    <citation type="journal article" date="2015" name="PeerJ">
        <title>First genomic representation of candidate bacterial phylum KSB3 points to enhanced environmental sensing as a trigger of wastewater bulking.</title>
        <authorList>
            <person name="Sekiguchi Y."/>
            <person name="Ohashi A."/>
            <person name="Parks D.H."/>
            <person name="Yamauchi T."/>
            <person name="Tyson G.W."/>
            <person name="Hugenholtz P."/>
        </authorList>
    </citation>
    <scope>NUCLEOTIDE SEQUENCE [LARGE SCALE GENOMIC DNA]</scope>
</reference>